<dbReference type="VEuPathDB" id="FungiDB:DFL_006470"/>
<dbReference type="RefSeq" id="XP_067490288.1">
    <property type="nucleotide sequence ID" value="XM_067635905.1"/>
</dbReference>
<feature type="chain" id="PRO_5019424055" description="Hydrophobin" evidence="1">
    <location>
        <begin position="19"/>
        <end position="167"/>
    </location>
</feature>
<organism evidence="2 3">
    <name type="scientific">Arthrobotrys flagrans</name>
    <name type="common">Nematode-trapping fungus</name>
    <name type="synonym">Trichothecium flagrans</name>
    <dbReference type="NCBI Taxonomy" id="97331"/>
    <lineage>
        <taxon>Eukaryota</taxon>
        <taxon>Fungi</taxon>
        <taxon>Dikarya</taxon>
        <taxon>Ascomycota</taxon>
        <taxon>Pezizomycotina</taxon>
        <taxon>Orbiliomycetes</taxon>
        <taxon>Orbiliales</taxon>
        <taxon>Orbiliaceae</taxon>
        <taxon>Arthrobotrys</taxon>
    </lineage>
</organism>
<evidence type="ECO:0000256" key="1">
    <source>
        <dbReference type="SAM" id="SignalP"/>
    </source>
</evidence>
<accession>A0A437A0I8</accession>
<proteinExistence type="predicted"/>
<reference evidence="2 3" key="1">
    <citation type="submission" date="2019-01" db="EMBL/GenBank/DDBJ databases">
        <title>Intercellular communication is required for trap formation in the nematode-trapping fungus Duddingtonia flagrans.</title>
        <authorList>
            <person name="Youssar L."/>
            <person name="Wernet V."/>
            <person name="Hensel N."/>
            <person name="Hildebrandt H.-G."/>
            <person name="Fischer R."/>
        </authorList>
    </citation>
    <scope>NUCLEOTIDE SEQUENCE [LARGE SCALE GENOMIC DNA]</scope>
    <source>
        <strain evidence="2 3">CBS H-5679</strain>
    </source>
</reference>
<protein>
    <recommendedName>
        <fullName evidence="4">Hydrophobin</fullName>
    </recommendedName>
</protein>
<keyword evidence="3" id="KW-1185">Reference proteome</keyword>
<evidence type="ECO:0008006" key="4">
    <source>
        <dbReference type="Google" id="ProtNLM"/>
    </source>
</evidence>
<dbReference type="GeneID" id="93588781"/>
<dbReference type="AlphaFoldDB" id="A0A437A0I8"/>
<evidence type="ECO:0000313" key="2">
    <source>
        <dbReference type="EMBL" id="RVD84744.1"/>
    </source>
</evidence>
<evidence type="ECO:0000313" key="3">
    <source>
        <dbReference type="Proteomes" id="UP000283090"/>
    </source>
</evidence>
<keyword evidence="1" id="KW-0732">Signal</keyword>
<dbReference type="Proteomes" id="UP000283090">
    <property type="component" value="Unassembled WGS sequence"/>
</dbReference>
<dbReference type="EMBL" id="SAEB01000007">
    <property type="protein sequence ID" value="RVD84744.1"/>
    <property type="molecule type" value="Genomic_DNA"/>
</dbReference>
<name>A0A437A0I8_ARTFL</name>
<feature type="signal peptide" evidence="1">
    <location>
        <begin position="1"/>
        <end position="18"/>
    </location>
</feature>
<comment type="caution">
    <text evidence="2">The sequence shown here is derived from an EMBL/GenBank/DDBJ whole genome shotgun (WGS) entry which is preliminary data.</text>
</comment>
<dbReference type="OrthoDB" id="3563695at2759"/>
<sequence length="167" mass="17928">MKPAFILTILTLLTPTLSTITIEKDPDGIGFKAISIPDGVDVKNVKRHTPAACNRDNCFRAMTSRISTASSFCTSFTTTTVTATTGLGPWEKQCDGNPGRVSSACSCLVPPPPKPTCGGLGTHCTLSTFITDCCESLGCCRLEDEESSDVAICNYFIGNKILKYIYR</sequence>
<gene>
    <name evidence="2" type="ORF">DFL_006470</name>
</gene>